<name>A0A645HC92_9ZZZZ</name>
<gene>
    <name evidence="1" type="ORF">SDC9_180900</name>
</gene>
<organism evidence="1">
    <name type="scientific">bioreactor metagenome</name>
    <dbReference type="NCBI Taxonomy" id="1076179"/>
    <lineage>
        <taxon>unclassified sequences</taxon>
        <taxon>metagenomes</taxon>
        <taxon>ecological metagenomes</taxon>
    </lineage>
</organism>
<dbReference type="EMBL" id="VSSQ01085915">
    <property type="protein sequence ID" value="MPN33413.1"/>
    <property type="molecule type" value="Genomic_DNA"/>
</dbReference>
<protein>
    <submittedName>
        <fullName evidence="1">Uncharacterized protein</fullName>
    </submittedName>
</protein>
<proteinExistence type="predicted"/>
<dbReference type="AlphaFoldDB" id="A0A645HC92"/>
<comment type="caution">
    <text evidence="1">The sequence shown here is derived from an EMBL/GenBank/DDBJ whole genome shotgun (WGS) entry which is preliminary data.</text>
</comment>
<accession>A0A645HC92</accession>
<evidence type="ECO:0000313" key="1">
    <source>
        <dbReference type="EMBL" id="MPN33413.1"/>
    </source>
</evidence>
<reference evidence="1" key="1">
    <citation type="submission" date="2019-08" db="EMBL/GenBank/DDBJ databases">
        <authorList>
            <person name="Kucharzyk K."/>
            <person name="Murdoch R.W."/>
            <person name="Higgins S."/>
            <person name="Loffler F."/>
        </authorList>
    </citation>
    <scope>NUCLEOTIDE SEQUENCE</scope>
</reference>
<sequence length="120" mass="13445">MYAGNVDRLVVLERTARNDPAANGAVCELFGHQLYQTVIQQYVRSFRQLVRQLGVCDGHMIRITLTVAHAKGERAAFLELGTAAQKAFDADLRPFGIQQYRHRTVVFLAQPFDAVDSLLV</sequence>